<dbReference type="Pfam" id="PF05922">
    <property type="entry name" value="Inhibitor_I9"/>
    <property type="match status" value="1"/>
</dbReference>
<keyword evidence="4" id="KW-0732">Signal</keyword>
<dbReference type="Pfam" id="PF17766">
    <property type="entry name" value="fn3_6"/>
    <property type="match status" value="1"/>
</dbReference>
<dbReference type="Gramene" id="PNT66989">
    <property type="protein sequence ID" value="PNT66989"/>
    <property type="gene ID" value="BRADI_3g19320v3"/>
</dbReference>
<comment type="similarity">
    <text evidence="2 9">Belongs to the peptidase S8 family.</text>
</comment>
<dbReference type="SUPFAM" id="SSF52743">
    <property type="entry name" value="Subtilisin-like"/>
    <property type="match status" value="1"/>
</dbReference>
<dbReference type="InterPro" id="IPR045051">
    <property type="entry name" value="SBT"/>
</dbReference>
<evidence type="ECO:0000256" key="3">
    <source>
        <dbReference type="ARBA" id="ARBA00022670"/>
    </source>
</evidence>
<evidence type="ECO:0000256" key="9">
    <source>
        <dbReference type="PROSITE-ProRule" id="PRU01240"/>
    </source>
</evidence>
<dbReference type="CDD" id="cd04852">
    <property type="entry name" value="Peptidases_S8_3"/>
    <property type="match status" value="1"/>
</dbReference>
<keyword evidence="7" id="KW-0325">Glycoprotein</keyword>
<dbReference type="EnsemblPlants" id="PNT66989">
    <property type="protein sequence ID" value="PNT66989"/>
    <property type="gene ID" value="BRADI_3g19320v3"/>
</dbReference>
<evidence type="ECO:0000313" key="16">
    <source>
        <dbReference type="EnsemblPlants" id="PNT66989"/>
    </source>
</evidence>
<dbReference type="InParanoid" id="A0A2K2CY85"/>
<protein>
    <recommendedName>
        <fullName evidence="18">Peptidase S8/S53 domain-containing protein</fullName>
    </recommendedName>
</protein>
<dbReference type="GO" id="GO:0006508">
    <property type="term" value="P:proteolysis"/>
    <property type="evidence" value="ECO:0007669"/>
    <property type="project" value="UniProtKB-KW"/>
</dbReference>
<dbReference type="GO" id="GO:0004252">
    <property type="term" value="F:serine-type endopeptidase activity"/>
    <property type="evidence" value="ECO:0000318"/>
    <property type="project" value="GO_Central"/>
</dbReference>
<dbReference type="InterPro" id="IPR023827">
    <property type="entry name" value="Peptidase_S8_Asp-AS"/>
</dbReference>
<keyword evidence="5 9" id="KW-0378">Hydrolase</keyword>
<dbReference type="EMBL" id="CM000882">
    <property type="protein sequence ID" value="PNT66989.1"/>
    <property type="molecule type" value="Genomic_DNA"/>
</dbReference>
<dbReference type="Gene3D" id="3.30.70.80">
    <property type="entry name" value="Peptidase S8 propeptide/proteinase inhibitor I9"/>
    <property type="match status" value="1"/>
</dbReference>
<dbReference type="Gene3D" id="3.50.30.30">
    <property type="match status" value="1"/>
</dbReference>
<dbReference type="Gene3D" id="3.40.50.200">
    <property type="entry name" value="Peptidase S8/S53 domain"/>
    <property type="match status" value="1"/>
</dbReference>
<dbReference type="PRINTS" id="PR00723">
    <property type="entry name" value="SUBTILISIN"/>
</dbReference>
<dbReference type="PROSITE" id="PS51892">
    <property type="entry name" value="SUBTILASE"/>
    <property type="match status" value="1"/>
</dbReference>
<evidence type="ECO:0000259" key="11">
    <source>
        <dbReference type="Pfam" id="PF00082"/>
    </source>
</evidence>
<organism evidence="15">
    <name type="scientific">Brachypodium distachyon</name>
    <name type="common">Purple false brome</name>
    <name type="synonym">Trachynia distachya</name>
    <dbReference type="NCBI Taxonomy" id="15368"/>
    <lineage>
        <taxon>Eukaryota</taxon>
        <taxon>Viridiplantae</taxon>
        <taxon>Streptophyta</taxon>
        <taxon>Embryophyta</taxon>
        <taxon>Tracheophyta</taxon>
        <taxon>Spermatophyta</taxon>
        <taxon>Magnoliopsida</taxon>
        <taxon>Liliopsida</taxon>
        <taxon>Poales</taxon>
        <taxon>Poaceae</taxon>
        <taxon>BOP clade</taxon>
        <taxon>Pooideae</taxon>
        <taxon>Stipodae</taxon>
        <taxon>Brachypodieae</taxon>
        <taxon>Brachypodium</taxon>
    </lineage>
</organism>
<dbReference type="Pfam" id="PF00082">
    <property type="entry name" value="Peptidase_S8"/>
    <property type="match status" value="1"/>
</dbReference>
<dbReference type="FunFam" id="3.50.30.30:FF:000005">
    <property type="entry name" value="subtilisin-like protease SBT1.5"/>
    <property type="match status" value="1"/>
</dbReference>
<dbReference type="OrthoDB" id="206201at2759"/>
<evidence type="ECO:0000259" key="14">
    <source>
        <dbReference type="Pfam" id="PF17766"/>
    </source>
</evidence>
<dbReference type="InterPro" id="IPR041469">
    <property type="entry name" value="Subtilisin-like_FN3"/>
</dbReference>
<dbReference type="PROSITE" id="PS00136">
    <property type="entry name" value="SUBTILASE_ASP"/>
    <property type="match status" value="1"/>
</dbReference>
<dbReference type="InterPro" id="IPR000209">
    <property type="entry name" value="Peptidase_S8/S53_dom"/>
</dbReference>
<accession>A0A2K2CY85</accession>
<dbReference type="Pfam" id="PF02225">
    <property type="entry name" value="PA"/>
    <property type="match status" value="1"/>
</dbReference>
<evidence type="ECO:0000313" key="15">
    <source>
        <dbReference type="EMBL" id="PNT66989.1"/>
    </source>
</evidence>
<dbReference type="PANTHER" id="PTHR10795">
    <property type="entry name" value="PROPROTEIN CONVERTASE SUBTILISIN/KEXIN"/>
    <property type="match status" value="1"/>
</dbReference>
<dbReference type="Gene3D" id="2.60.40.2310">
    <property type="match status" value="1"/>
</dbReference>
<evidence type="ECO:0000256" key="10">
    <source>
        <dbReference type="SAM" id="MobiDB-lite"/>
    </source>
</evidence>
<evidence type="ECO:0000256" key="4">
    <source>
        <dbReference type="ARBA" id="ARBA00022729"/>
    </source>
</evidence>
<reference evidence="15" key="2">
    <citation type="submission" date="2017-06" db="EMBL/GenBank/DDBJ databases">
        <title>WGS assembly of Brachypodium distachyon.</title>
        <authorList>
            <consortium name="The International Brachypodium Initiative"/>
            <person name="Lucas S."/>
            <person name="Harmon-Smith M."/>
            <person name="Lail K."/>
            <person name="Tice H."/>
            <person name="Grimwood J."/>
            <person name="Bruce D."/>
            <person name="Barry K."/>
            <person name="Shu S."/>
            <person name="Lindquist E."/>
            <person name="Wang M."/>
            <person name="Pitluck S."/>
            <person name="Vogel J.P."/>
            <person name="Garvin D.F."/>
            <person name="Mockler T.C."/>
            <person name="Schmutz J."/>
            <person name="Rokhsar D."/>
            <person name="Bevan M.W."/>
        </authorList>
    </citation>
    <scope>NUCLEOTIDE SEQUENCE</scope>
    <source>
        <strain evidence="15">Bd21</strain>
    </source>
</reference>
<evidence type="ECO:0008006" key="18">
    <source>
        <dbReference type="Google" id="ProtNLM"/>
    </source>
</evidence>
<dbReference type="InterPro" id="IPR003137">
    <property type="entry name" value="PA_domain"/>
</dbReference>
<feature type="domain" description="Peptidase S8/S53" evidence="11">
    <location>
        <begin position="128"/>
        <end position="558"/>
    </location>
</feature>
<feature type="domain" description="Inhibitor I9" evidence="13">
    <location>
        <begin position="43"/>
        <end position="103"/>
    </location>
</feature>
<dbReference type="AlphaFoldDB" id="A0A2K2CY85"/>
<feature type="active site" description="Charge relay system" evidence="8 9">
    <location>
        <position position="137"/>
    </location>
</feature>
<comment type="subcellular location">
    <subcellularLocation>
        <location evidence="1">Secreted</location>
    </subcellularLocation>
</comment>
<evidence type="ECO:0000313" key="17">
    <source>
        <dbReference type="Proteomes" id="UP000008810"/>
    </source>
</evidence>
<feature type="active site" description="Charge relay system" evidence="8 9">
    <location>
        <position position="200"/>
    </location>
</feature>
<keyword evidence="3 9" id="KW-0645">Protease</keyword>
<evidence type="ECO:0000256" key="6">
    <source>
        <dbReference type="ARBA" id="ARBA00022825"/>
    </source>
</evidence>
<keyword evidence="6 9" id="KW-0720">Serine protease</keyword>
<feature type="compositionally biased region" description="Low complexity" evidence="10">
    <location>
        <begin position="182"/>
        <end position="193"/>
    </location>
</feature>
<feature type="domain" description="PA" evidence="12">
    <location>
        <begin position="355"/>
        <end position="438"/>
    </location>
</feature>
<evidence type="ECO:0000256" key="5">
    <source>
        <dbReference type="ARBA" id="ARBA00022801"/>
    </source>
</evidence>
<name>A0A2K2CY85_BRADI</name>
<dbReference type="InterPro" id="IPR036852">
    <property type="entry name" value="Peptidase_S8/S53_dom_sf"/>
</dbReference>
<evidence type="ECO:0000256" key="2">
    <source>
        <dbReference type="ARBA" id="ARBA00011073"/>
    </source>
</evidence>
<dbReference type="InterPro" id="IPR034197">
    <property type="entry name" value="Peptidases_S8_3"/>
</dbReference>
<dbReference type="InterPro" id="IPR015500">
    <property type="entry name" value="Peptidase_S8_subtilisin-rel"/>
</dbReference>
<sequence length="742" mass="76659">MDQPEGFIVPGKEDFVSAAATSSEELSTYLVHVLPQDGDLFATPDARETWYKSFLPEHGHGRLLHAYHHVGSGFAARLTCGELAAIAAMPGFVAAVPNVVYKVLTTHTPRFLELDTQQGGRNATAGSGDGVIIGVLDTGIFPDHPSFSGVGMPPPPAKWKGRCDFNGSACNNKLIGAQTFLSGGSSPPGARAPPTDEVGHGTHTSSTTAGALVPGAQVLGQGSGSASGIAPRAHVAMYKVCADEGCDSVDILAGIDAAVSDGCDVISMSLGGDSVPFFNDSIAIGTFAAAQKGIFISMAAGNSGPIHSTLSNEAPWMLTVAASTMDRLILAKVILGNNASFDGESMPNTTATVGLVYAGASPTRGAQFCGKGSLDGFDVKGKIVLCDLGGFGGDADAEVLRAGGTGMILANQILDGYSTFADVYVLPTSQVSYAAGELIKTYINSTANPTAQIAFKGTVLGTSPAPAITSFSSRGPSTQNPGILKPDITGPGVNVLAAWPFQVGPPAFDPRPTYNIISGTSMSTPHLAGIAALIKSKHPDWSPAAIKSAIMTTADVNDRSGEAILDEQHNIADLFAVGAGHVNPEKAVDPGLIYDIAPTEYIGYLCGMYTDQEVSVIARTVVNCSTVTVIPQSQLNYPSIAVTFPVNRTALAPMIVKRTVKLVGESPAEYQAVIEVPAGGSVNVTVSPSVLSFSEASPVQNFTVLVWSLSAETSPAPTKAALLWVSARHTVRSPISISFTPR</sequence>
<dbReference type="CDD" id="cd02120">
    <property type="entry name" value="PA_subtilisin_like"/>
    <property type="match status" value="1"/>
</dbReference>
<dbReference type="InterPro" id="IPR037045">
    <property type="entry name" value="S8pro/Inhibitor_I9_sf"/>
</dbReference>
<evidence type="ECO:0000259" key="12">
    <source>
        <dbReference type="Pfam" id="PF02225"/>
    </source>
</evidence>
<reference evidence="16" key="3">
    <citation type="submission" date="2018-08" db="UniProtKB">
        <authorList>
            <consortium name="EnsemblPlants"/>
        </authorList>
    </citation>
    <scope>IDENTIFICATION</scope>
    <source>
        <strain evidence="16">cv. Bd21</strain>
    </source>
</reference>
<evidence type="ECO:0000256" key="8">
    <source>
        <dbReference type="PIRSR" id="PIRSR615500-1"/>
    </source>
</evidence>
<dbReference type="Proteomes" id="UP000008810">
    <property type="component" value="Chromosome 3"/>
</dbReference>
<evidence type="ECO:0000256" key="7">
    <source>
        <dbReference type="ARBA" id="ARBA00023180"/>
    </source>
</evidence>
<keyword evidence="17" id="KW-1185">Reference proteome</keyword>
<evidence type="ECO:0000256" key="1">
    <source>
        <dbReference type="ARBA" id="ARBA00004613"/>
    </source>
</evidence>
<feature type="active site" description="Charge relay system" evidence="8 9">
    <location>
        <position position="521"/>
    </location>
</feature>
<gene>
    <name evidence="15" type="ORF">BRADI_3g19320v3</name>
</gene>
<proteinExistence type="inferred from homology"/>
<evidence type="ECO:0000259" key="13">
    <source>
        <dbReference type="Pfam" id="PF05922"/>
    </source>
</evidence>
<dbReference type="GO" id="GO:0005576">
    <property type="term" value="C:extracellular region"/>
    <property type="evidence" value="ECO:0000318"/>
    <property type="project" value="GO_Central"/>
</dbReference>
<dbReference type="InterPro" id="IPR010259">
    <property type="entry name" value="S8pro/Inhibitor_I9"/>
</dbReference>
<feature type="domain" description="Subtilisin-like protease fibronectin type-III" evidence="14">
    <location>
        <begin position="634"/>
        <end position="737"/>
    </location>
</feature>
<reference evidence="15 16" key="1">
    <citation type="journal article" date="2010" name="Nature">
        <title>Genome sequencing and analysis of the model grass Brachypodium distachyon.</title>
        <authorList>
            <consortium name="International Brachypodium Initiative"/>
        </authorList>
    </citation>
    <scope>NUCLEOTIDE SEQUENCE [LARGE SCALE GENOMIC DNA]</scope>
    <source>
        <strain evidence="15 16">Bd21</strain>
    </source>
</reference>
<feature type="region of interest" description="Disordered" evidence="10">
    <location>
        <begin position="182"/>
        <end position="207"/>
    </location>
</feature>